<reference evidence="2 3" key="1">
    <citation type="journal article" date="2016" name="Nat. Commun.">
        <title>Thousands of microbial genomes shed light on interconnected biogeochemical processes in an aquifer system.</title>
        <authorList>
            <person name="Anantharaman K."/>
            <person name="Brown C.T."/>
            <person name="Hug L.A."/>
            <person name="Sharon I."/>
            <person name="Castelle C.J."/>
            <person name="Probst A.J."/>
            <person name="Thomas B.C."/>
            <person name="Singh A."/>
            <person name="Wilkins M.J."/>
            <person name="Karaoz U."/>
            <person name="Brodie E.L."/>
            <person name="Williams K.H."/>
            <person name="Hubbard S.S."/>
            <person name="Banfield J.F."/>
        </authorList>
    </citation>
    <scope>NUCLEOTIDE SEQUENCE [LARGE SCALE GENOMIC DNA]</scope>
</reference>
<evidence type="ECO:0000313" key="2">
    <source>
        <dbReference type="EMBL" id="OGE65888.1"/>
    </source>
</evidence>
<organism evidence="2 3">
    <name type="scientific">Candidatus Daviesbacteria bacterium RIFCSPLOWO2_01_FULL_40_24</name>
    <dbReference type="NCBI Taxonomy" id="1797787"/>
    <lineage>
        <taxon>Bacteria</taxon>
        <taxon>Candidatus Daviesiibacteriota</taxon>
    </lineage>
</organism>
<keyword evidence="1" id="KW-1133">Transmembrane helix</keyword>
<dbReference type="EMBL" id="MFDO01000001">
    <property type="protein sequence ID" value="OGE65888.1"/>
    <property type="molecule type" value="Genomic_DNA"/>
</dbReference>
<sequence>MVMDLLTKLVSYLPDIPFFKKSVQVSERFFALNIGLSQVTATVWWLQDHKIFTLEPTTLACNNEAETIQRSHLALDQSLADLPYEPKKIVFGVPSSFSQDDSLQEPHLKLLKTMSDQFDLTPIAFVTSAHALSHYLHQLEGVVQTVILLGLGEYAEASVIKSGKIIDSREMKRSGHLFEDMENLLMQFDSVEVLPSRILIYTTKEGEDLSKLKDEMVSYPWMNKLSFLHFPKIEVLDTEIVNKALVFAAAFEVDPEVSLKHSFVPIEEGVDLTPKIIETEGKQLGKLLTSAQSKLRFNFKISNRLVLLPVGLLILLIVSMLLIKAEVTVFVEPRVLEKDATVMADPKVTSVDENAKVIPGKIVETTVSGSDKEISTGKKEIGSPARGKVILYNLTSQQVSLSQGATVTSSNGLKFALDTSLKIASQSSTVGTDFTTVIKPGKSDPVGVTASAIGPDSNLPAGNELTVGSYAKSAVVAKVDEALAGGTSKAVTVVTSDDQKRLQAKLLAVLRRKAQEELQATLKGDQKIIADALTVIDGKYSYNKGLNDQASEFSLNATVRFKGTSYLDSDLKTIVAKLVETNVPDDFQLALSDSETSAAVSKVEKDDKLVFLARFKAKLLPKLDETEIKNRVRARPSLMAINSLKSMERVLGAEIVFIPNIPPQIGILPLLNRNIKVTLAPQ</sequence>
<keyword evidence="1" id="KW-0812">Transmembrane</keyword>
<dbReference type="AlphaFoldDB" id="A0A1F5MKM4"/>
<dbReference type="Proteomes" id="UP000178017">
    <property type="component" value="Unassembled WGS sequence"/>
</dbReference>
<feature type="transmembrane region" description="Helical" evidence="1">
    <location>
        <begin position="305"/>
        <end position="323"/>
    </location>
</feature>
<name>A0A1F5MKM4_9BACT</name>
<protein>
    <recommendedName>
        <fullName evidence="4">Baseplate protein J-like domain-containing protein</fullName>
    </recommendedName>
</protein>
<keyword evidence="1" id="KW-0472">Membrane</keyword>
<proteinExistence type="predicted"/>
<evidence type="ECO:0000256" key="1">
    <source>
        <dbReference type="SAM" id="Phobius"/>
    </source>
</evidence>
<accession>A0A1F5MKM4</accession>
<comment type="caution">
    <text evidence="2">The sequence shown here is derived from an EMBL/GenBank/DDBJ whole genome shotgun (WGS) entry which is preliminary data.</text>
</comment>
<evidence type="ECO:0000313" key="3">
    <source>
        <dbReference type="Proteomes" id="UP000178017"/>
    </source>
</evidence>
<gene>
    <name evidence="2" type="ORF">A3B49_00250</name>
</gene>
<evidence type="ECO:0008006" key="4">
    <source>
        <dbReference type="Google" id="ProtNLM"/>
    </source>
</evidence>